<dbReference type="InterPro" id="IPR030392">
    <property type="entry name" value="S74_ICA"/>
</dbReference>
<dbReference type="EMBL" id="JBHTIF010000003">
    <property type="protein sequence ID" value="MFD0726966.1"/>
    <property type="molecule type" value="Genomic_DNA"/>
</dbReference>
<evidence type="ECO:0000259" key="1">
    <source>
        <dbReference type="PROSITE" id="PS51688"/>
    </source>
</evidence>
<sequence>MQLRITAAGRAALRNNQGTGTQETVIAEIGLTATAFNPSTATSLPGEIKRVTSFGGDVVDEETIHVTIVDNTTDTYSLRGLAAYLDDGTLFAIGGDENAANVITEKASAAQLLLSVDVRLAELTTATITFSGGGFTNPPASETVLGVTRRSSTLQAIGGVNTDTAMAPATTKAQIDDRFGAEAPSALTKTMLARTTAAQLRSDLGLKSAALKDEGTGNGLDADTLDGLQATAFLLATSRGANGGVAPLDAGGKVPESYLPSIAVVDVFPVASQAAQLALSAQRGDVAVRTDLNRSYMRNAGTSGTMSDWTELRTPTDAVLSVAGKTGAVALVIADIGGLQLALDAKANLSGATFTGTVAAPTFNGTSAPPSSERYKELIRGIDPADAMQILRDIGFCWYRMRESGLESAGVIAERLADGPLDFCVLRDAQGRPDGVNYHPLFTVACAAVLDIDRRLRAIEESR</sequence>
<dbReference type="PROSITE" id="PS51688">
    <property type="entry name" value="ICA"/>
    <property type="match status" value="1"/>
</dbReference>
<gene>
    <name evidence="2" type="ORF">ACFQ0E_15315</name>
</gene>
<proteinExistence type="predicted"/>
<organism evidence="2 3">
    <name type="scientific">Lysobacter brunescens</name>
    <dbReference type="NCBI Taxonomy" id="262323"/>
    <lineage>
        <taxon>Bacteria</taxon>
        <taxon>Pseudomonadati</taxon>
        <taxon>Pseudomonadota</taxon>
        <taxon>Gammaproteobacteria</taxon>
        <taxon>Lysobacterales</taxon>
        <taxon>Lysobacteraceae</taxon>
        <taxon>Lysobacter</taxon>
    </lineage>
</organism>
<name>A0ABW2YHC6_9GAMM</name>
<dbReference type="Proteomes" id="UP001597110">
    <property type="component" value="Unassembled WGS sequence"/>
</dbReference>
<evidence type="ECO:0000313" key="2">
    <source>
        <dbReference type="EMBL" id="MFD0726966.1"/>
    </source>
</evidence>
<comment type="caution">
    <text evidence="2">The sequence shown here is derived from an EMBL/GenBank/DDBJ whole genome shotgun (WGS) entry which is preliminary data.</text>
</comment>
<dbReference type="RefSeq" id="WP_386825269.1">
    <property type="nucleotide sequence ID" value="NZ_JBHTIF010000003.1"/>
</dbReference>
<reference evidence="3" key="1">
    <citation type="journal article" date="2019" name="Int. J. Syst. Evol. Microbiol.">
        <title>The Global Catalogue of Microorganisms (GCM) 10K type strain sequencing project: providing services to taxonomists for standard genome sequencing and annotation.</title>
        <authorList>
            <consortium name="The Broad Institute Genomics Platform"/>
            <consortium name="The Broad Institute Genome Sequencing Center for Infectious Disease"/>
            <person name="Wu L."/>
            <person name="Ma J."/>
        </authorList>
    </citation>
    <scope>NUCLEOTIDE SEQUENCE [LARGE SCALE GENOMIC DNA]</scope>
    <source>
        <strain evidence="3">CCUG 55585</strain>
    </source>
</reference>
<protein>
    <recommendedName>
        <fullName evidence="1">Peptidase S74 domain-containing protein</fullName>
    </recommendedName>
</protein>
<accession>A0ABW2YHC6</accession>
<keyword evidence="3" id="KW-1185">Reference proteome</keyword>
<evidence type="ECO:0000313" key="3">
    <source>
        <dbReference type="Proteomes" id="UP001597110"/>
    </source>
</evidence>
<feature type="domain" description="Peptidase S74" evidence="1">
    <location>
        <begin position="371"/>
        <end position="463"/>
    </location>
</feature>